<comment type="subcellular location">
    <subcellularLocation>
        <location evidence="1">Cell inner membrane</location>
        <topology evidence="1">Single-pass membrane protein</topology>
    </subcellularLocation>
</comment>
<dbReference type="PRINTS" id="PR00885">
    <property type="entry name" value="BCTERIALGSPH"/>
</dbReference>
<dbReference type="Proteomes" id="UP000245728">
    <property type="component" value="Chromosome"/>
</dbReference>
<dbReference type="InterPro" id="IPR012902">
    <property type="entry name" value="N_methyl_site"/>
</dbReference>
<dbReference type="NCBIfam" id="TIGR02532">
    <property type="entry name" value="IV_pilin_GFxxxE"/>
    <property type="match status" value="1"/>
</dbReference>
<evidence type="ECO:0000256" key="8">
    <source>
        <dbReference type="ARBA" id="ARBA00023136"/>
    </source>
</evidence>
<keyword evidence="8 10" id="KW-0472">Membrane</keyword>
<organism evidence="11 12">
    <name type="scientific">Saliniradius amylolyticus</name>
    <dbReference type="NCBI Taxonomy" id="2183582"/>
    <lineage>
        <taxon>Bacteria</taxon>
        <taxon>Pseudomonadati</taxon>
        <taxon>Pseudomonadota</taxon>
        <taxon>Gammaproteobacteria</taxon>
        <taxon>Alteromonadales</taxon>
        <taxon>Alteromonadaceae</taxon>
        <taxon>Saliniradius</taxon>
    </lineage>
</organism>
<evidence type="ECO:0000256" key="3">
    <source>
        <dbReference type="ARBA" id="ARBA00022475"/>
    </source>
</evidence>
<dbReference type="EMBL" id="CP029347">
    <property type="protein sequence ID" value="AWL10625.1"/>
    <property type="molecule type" value="Genomic_DNA"/>
</dbReference>
<evidence type="ECO:0000256" key="7">
    <source>
        <dbReference type="ARBA" id="ARBA00022989"/>
    </source>
</evidence>
<dbReference type="Pfam" id="PF07963">
    <property type="entry name" value="N_methyl"/>
    <property type="match status" value="1"/>
</dbReference>
<dbReference type="NCBIfam" id="TIGR01708">
    <property type="entry name" value="typeII_sec_gspH"/>
    <property type="match status" value="1"/>
</dbReference>
<dbReference type="OrthoDB" id="5730913at2"/>
<dbReference type="GO" id="GO:0015628">
    <property type="term" value="P:protein secretion by the type II secretion system"/>
    <property type="evidence" value="ECO:0007669"/>
    <property type="project" value="InterPro"/>
</dbReference>
<dbReference type="Gene3D" id="3.55.40.10">
    <property type="entry name" value="minor pseudopilin epsh domain"/>
    <property type="match status" value="1"/>
</dbReference>
<keyword evidence="7 10" id="KW-1133">Transmembrane helix</keyword>
<evidence type="ECO:0000313" key="12">
    <source>
        <dbReference type="Proteomes" id="UP000245728"/>
    </source>
</evidence>
<evidence type="ECO:0000256" key="10">
    <source>
        <dbReference type="SAM" id="Phobius"/>
    </source>
</evidence>
<dbReference type="InterPro" id="IPR002416">
    <property type="entry name" value="T2SS_protein-GspH"/>
</dbReference>
<evidence type="ECO:0000256" key="1">
    <source>
        <dbReference type="ARBA" id="ARBA00004377"/>
    </source>
</evidence>
<dbReference type="RefSeq" id="WP_109338324.1">
    <property type="nucleotide sequence ID" value="NZ_CP029347.1"/>
</dbReference>
<keyword evidence="6 10" id="KW-0812">Transmembrane</keyword>
<dbReference type="InterPro" id="IPR049875">
    <property type="entry name" value="TypeII_GspH"/>
</dbReference>
<accession>A0A2S2DYZ4</accession>
<dbReference type="GO" id="GO:0005886">
    <property type="term" value="C:plasma membrane"/>
    <property type="evidence" value="ECO:0007669"/>
    <property type="project" value="UniProtKB-SubCell"/>
</dbReference>
<keyword evidence="4" id="KW-0488">Methylation</keyword>
<reference evidence="11 12" key="1">
    <citation type="submission" date="2018-05" db="EMBL/GenBank/DDBJ databases">
        <title>Salinimonas sp. HMF8227 Genome sequencing and assembly.</title>
        <authorList>
            <person name="Kang H."/>
            <person name="Kang J."/>
            <person name="Cha I."/>
            <person name="Kim H."/>
            <person name="Joh K."/>
        </authorList>
    </citation>
    <scope>NUCLEOTIDE SEQUENCE [LARGE SCALE GENOMIC DNA]</scope>
    <source>
        <strain evidence="11 12">HMF8227</strain>
    </source>
</reference>
<gene>
    <name evidence="11" type="ORF">HMF8227_00117</name>
</gene>
<evidence type="ECO:0000256" key="6">
    <source>
        <dbReference type="ARBA" id="ARBA00022692"/>
    </source>
</evidence>
<dbReference type="GO" id="GO:0015627">
    <property type="term" value="C:type II protein secretion system complex"/>
    <property type="evidence" value="ECO:0007669"/>
    <property type="project" value="InterPro"/>
</dbReference>
<dbReference type="PROSITE" id="PS00409">
    <property type="entry name" value="PROKAR_NTER_METHYL"/>
    <property type="match status" value="1"/>
</dbReference>
<evidence type="ECO:0000256" key="4">
    <source>
        <dbReference type="ARBA" id="ARBA00022481"/>
    </source>
</evidence>
<protein>
    <recommendedName>
        <fullName evidence="2">Type II secretion system protein H</fullName>
    </recommendedName>
    <alternativeName>
        <fullName evidence="9">General secretion pathway protein H</fullName>
    </alternativeName>
</protein>
<name>A0A2S2DYZ4_9ALTE</name>
<keyword evidence="3" id="KW-1003">Cell membrane</keyword>
<keyword evidence="5" id="KW-0997">Cell inner membrane</keyword>
<evidence type="ECO:0000256" key="9">
    <source>
        <dbReference type="ARBA" id="ARBA00030775"/>
    </source>
</evidence>
<feature type="transmembrane region" description="Helical" evidence="10">
    <location>
        <begin position="12"/>
        <end position="35"/>
    </location>
</feature>
<proteinExistence type="predicted"/>
<sequence>MSLPTYPQRGFTLLEVMLVLLLMGLMVGTITLTGFGNSAQDRLQKQAQRLQVVLNMASDHAILNQQQLGLRVEPEKNRYFFMVLDEDQRWRRISTDSQVLREHQLPEEFAMELQLTDLPWQEDDSLFSQEVFDEELSVSDAETQIGNDQQKPLPPPQIWLLSSGDLTPFSLLLSYEPTFSSDSPVYFRLQGQAFPPVTLKGPMDTAAPL</sequence>
<dbReference type="InterPro" id="IPR045584">
    <property type="entry name" value="Pilin-like"/>
</dbReference>
<dbReference type="SUPFAM" id="SSF54523">
    <property type="entry name" value="Pili subunits"/>
    <property type="match status" value="1"/>
</dbReference>
<keyword evidence="12" id="KW-1185">Reference proteome</keyword>
<evidence type="ECO:0000313" key="11">
    <source>
        <dbReference type="EMBL" id="AWL10625.1"/>
    </source>
</evidence>
<dbReference type="KEGG" id="salh:HMF8227_00117"/>
<evidence type="ECO:0000256" key="2">
    <source>
        <dbReference type="ARBA" id="ARBA00021549"/>
    </source>
</evidence>
<evidence type="ECO:0000256" key="5">
    <source>
        <dbReference type="ARBA" id="ARBA00022519"/>
    </source>
</evidence>
<dbReference type="AlphaFoldDB" id="A0A2S2DYZ4"/>